<organism evidence="7 8">
    <name type="scientific">Roseibium aggregatum</name>
    <dbReference type="NCBI Taxonomy" id="187304"/>
    <lineage>
        <taxon>Bacteria</taxon>
        <taxon>Pseudomonadati</taxon>
        <taxon>Pseudomonadota</taxon>
        <taxon>Alphaproteobacteria</taxon>
        <taxon>Hyphomicrobiales</taxon>
        <taxon>Stappiaceae</taxon>
        <taxon>Roseibium</taxon>
    </lineage>
</organism>
<evidence type="ECO:0000256" key="2">
    <source>
        <dbReference type="ARBA" id="ARBA00005297"/>
    </source>
</evidence>
<dbReference type="PANTHER" id="PTHR42839:SF2">
    <property type="entry name" value="ISOCHORISMATE SYNTHASE ENTC"/>
    <property type="match status" value="1"/>
</dbReference>
<evidence type="ECO:0000256" key="1">
    <source>
        <dbReference type="ARBA" id="ARBA00000799"/>
    </source>
</evidence>
<dbReference type="NCBIfam" id="TIGR00543">
    <property type="entry name" value="isochor_syn"/>
    <property type="match status" value="1"/>
</dbReference>
<dbReference type="InterPro" id="IPR015890">
    <property type="entry name" value="Chorismate_C"/>
</dbReference>
<evidence type="ECO:0000259" key="6">
    <source>
        <dbReference type="Pfam" id="PF00425"/>
    </source>
</evidence>
<dbReference type="InterPro" id="IPR004561">
    <property type="entry name" value="IsoChor_synthase"/>
</dbReference>
<evidence type="ECO:0000313" key="8">
    <source>
        <dbReference type="Proteomes" id="UP000048926"/>
    </source>
</evidence>
<accession>A0A0M6Y998</accession>
<sequence>MATGARVMRHEDVAIQPDPKRKFLFTSGGNELHADGIRERIAVPARTGKTSGDLFQATVGAALERARNAGQENPIVVGAIPFDLGEVSCLYVPERHEWRTCKGPNGGAVSKRIMPELLAQRSYPDEAGFKRAVQHAIVNFQHSDVRKAVLSVIRELQFAEPVDVERLMTSLRAQNTDGYQFQVPLPDGSELIGVSPELLIRKSGRSFTSNPLAGSTRRLPELAADKDAGTELLRSEKDRYEHRLVVEDIHRLLQPYCSQIDVPDQPSLLGTAALWHLSTRIEGQLNDPSMTVLQLACLLHPTPAVCGYPTELAHRLIRFVEPFERGLFTGIVGWCDAEGNGEWAITIRCGIVERDVVRLFAGAGIVEASQPDCEWAEVQTKLGTMLKACGLAA</sequence>
<gene>
    <name evidence="7" type="primary">entC</name>
    <name evidence="7" type="ORF">LAL4801_05135</name>
</gene>
<evidence type="ECO:0000313" key="7">
    <source>
        <dbReference type="EMBL" id="CTQ46676.1"/>
    </source>
</evidence>
<comment type="catalytic activity">
    <reaction evidence="1">
        <text>chorismate = isochorismate</text>
        <dbReference type="Rhea" id="RHEA:18985"/>
        <dbReference type="ChEBI" id="CHEBI:29748"/>
        <dbReference type="ChEBI" id="CHEBI:29780"/>
        <dbReference type="EC" id="5.4.4.2"/>
    </reaction>
</comment>
<dbReference type="PANTHER" id="PTHR42839">
    <property type="entry name" value="ISOCHORISMATE SYNTHASE ENTC"/>
    <property type="match status" value="1"/>
</dbReference>
<dbReference type="EMBL" id="CXST01000004">
    <property type="protein sequence ID" value="CTQ46676.1"/>
    <property type="molecule type" value="Genomic_DNA"/>
</dbReference>
<evidence type="ECO:0000256" key="4">
    <source>
        <dbReference type="ARBA" id="ARBA00023235"/>
    </source>
</evidence>
<dbReference type="InterPro" id="IPR005801">
    <property type="entry name" value="ADC_synthase"/>
</dbReference>
<feature type="domain" description="Chorismate-utilising enzyme C-terminal" evidence="6">
    <location>
        <begin position="126"/>
        <end position="381"/>
    </location>
</feature>
<dbReference type="Pfam" id="PF00425">
    <property type="entry name" value="Chorismate_bind"/>
    <property type="match status" value="1"/>
</dbReference>
<protein>
    <recommendedName>
        <fullName evidence="3">isochorismate synthase</fullName>
        <ecNumber evidence="3">5.4.4.2</ecNumber>
    </recommendedName>
    <alternativeName>
        <fullName evidence="5">Isochorismate mutase</fullName>
    </alternativeName>
</protein>
<comment type="similarity">
    <text evidence="2">Belongs to the isochorismate synthase family.</text>
</comment>
<dbReference type="GO" id="GO:0008909">
    <property type="term" value="F:isochorismate synthase activity"/>
    <property type="evidence" value="ECO:0007669"/>
    <property type="project" value="UniProtKB-EC"/>
</dbReference>
<dbReference type="GO" id="GO:0009697">
    <property type="term" value="P:salicylic acid biosynthetic process"/>
    <property type="evidence" value="ECO:0007669"/>
    <property type="project" value="TreeGrafter"/>
</dbReference>
<dbReference type="Gene3D" id="3.60.120.10">
    <property type="entry name" value="Anthranilate synthase"/>
    <property type="match status" value="1"/>
</dbReference>
<keyword evidence="4 7" id="KW-0413">Isomerase</keyword>
<dbReference type="OrthoDB" id="9806579at2"/>
<proteinExistence type="inferred from homology"/>
<evidence type="ECO:0000256" key="5">
    <source>
        <dbReference type="ARBA" id="ARBA00041564"/>
    </source>
</evidence>
<dbReference type="EC" id="5.4.4.2" evidence="3"/>
<evidence type="ECO:0000256" key="3">
    <source>
        <dbReference type="ARBA" id="ARBA00012824"/>
    </source>
</evidence>
<name>A0A0M6Y998_9HYPH</name>
<dbReference type="Proteomes" id="UP000048926">
    <property type="component" value="Unassembled WGS sequence"/>
</dbReference>
<keyword evidence="8" id="KW-1185">Reference proteome</keyword>
<dbReference type="SUPFAM" id="SSF56322">
    <property type="entry name" value="ADC synthase"/>
    <property type="match status" value="1"/>
</dbReference>
<dbReference type="AlphaFoldDB" id="A0A0M6Y998"/>
<reference evidence="8" key="1">
    <citation type="submission" date="2015-07" db="EMBL/GenBank/DDBJ databases">
        <authorList>
            <person name="Rodrigo-Torres Lidia"/>
            <person name="Arahal R.David."/>
        </authorList>
    </citation>
    <scope>NUCLEOTIDE SEQUENCE [LARGE SCALE GENOMIC DNA]</scope>
    <source>
        <strain evidence="8">CECT 4801</strain>
    </source>
</reference>